<sequence>QMIELSDSEPRGQDGNYNDITEFPRITNDMSYNDFFREHLEANKPCVFSGTFTKDWKARSEWVTDDGQPKVNFFKEHFGAAEVPVANCDQKHYDSQEKKTYKINDYIHYWESLRDPLSEKKQCLYLKDWHFVRDFPNYEAYITPKYFASDWLNEFWETRDDIKDDYRFVYIGPKQSWTPFHADVFRSYSWSANVCGRKRWVFYPPGQDVCLRDTFGSIIYDVDSTELK</sequence>
<accession>A0AAV2Q3G4</accession>
<protein>
    <recommendedName>
        <fullName evidence="3">Jumonji domain-containing protein 4</fullName>
    </recommendedName>
</protein>
<dbReference type="Pfam" id="PF13621">
    <property type="entry name" value="Cupin_8"/>
    <property type="match status" value="1"/>
</dbReference>
<dbReference type="PROSITE" id="PS51184">
    <property type="entry name" value="JMJC"/>
    <property type="match status" value="1"/>
</dbReference>
<evidence type="ECO:0000259" key="5">
    <source>
        <dbReference type="PROSITE" id="PS51184"/>
    </source>
</evidence>
<feature type="non-terminal residue" evidence="6">
    <location>
        <position position="228"/>
    </location>
</feature>
<dbReference type="InterPro" id="IPR041667">
    <property type="entry name" value="Cupin_8"/>
</dbReference>
<comment type="caution">
    <text evidence="6">The sequence shown here is derived from an EMBL/GenBank/DDBJ whole genome shotgun (WGS) entry which is preliminary data.</text>
</comment>
<evidence type="ECO:0000313" key="7">
    <source>
        <dbReference type="Proteomes" id="UP001497623"/>
    </source>
</evidence>
<organism evidence="6 7">
    <name type="scientific">Meganyctiphanes norvegica</name>
    <name type="common">Northern krill</name>
    <name type="synonym">Thysanopoda norvegica</name>
    <dbReference type="NCBI Taxonomy" id="48144"/>
    <lineage>
        <taxon>Eukaryota</taxon>
        <taxon>Metazoa</taxon>
        <taxon>Ecdysozoa</taxon>
        <taxon>Arthropoda</taxon>
        <taxon>Crustacea</taxon>
        <taxon>Multicrustacea</taxon>
        <taxon>Malacostraca</taxon>
        <taxon>Eumalacostraca</taxon>
        <taxon>Eucarida</taxon>
        <taxon>Euphausiacea</taxon>
        <taxon>Euphausiidae</taxon>
        <taxon>Meganyctiphanes</taxon>
    </lineage>
</organism>
<reference evidence="6 7" key="1">
    <citation type="submission" date="2024-05" db="EMBL/GenBank/DDBJ databases">
        <authorList>
            <person name="Wallberg A."/>
        </authorList>
    </citation>
    <scope>NUCLEOTIDE SEQUENCE [LARGE SCALE GENOMIC DNA]</scope>
</reference>
<evidence type="ECO:0000256" key="2">
    <source>
        <dbReference type="ARBA" id="ARBA00047762"/>
    </source>
</evidence>
<dbReference type="AlphaFoldDB" id="A0AAV2Q3G4"/>
<name>A0AAV2Q3G4_MEGNR</name>
<feature type="region of interest" description="Disordered" evidence="4">
    <location>
        <begin position="1"/>
        <end position="20"/>
    </location>
</feature>
<evidence type="ECO:0000256" key="1">
    <source>
        <dbReference type="ARBA" id="ARBA00038068"/>
    </source>
</evidence>
<gene>
    <name evidence="6" type="ORF">MNOR_LOCUS6634</name>
</gene>
<proteinExistence type="inferred from homology"/>
<dbReference type="GO" id="GO:0016706">
    <property type="term" value="F:2-oxoglutarate-dependent dioxygenase activity"/>
    <property type="evidence" value="ECO:0007669"/>
    <property type="project" value="TreeGrafter"/>
</dbReference>
<dbReference type="PANTHER" id="PTHR12480:SF6">
    <property type="entry name" value="2-OXOGLUTARATE AND IRON-DEPENDENT OXYGENASE JMJD4"/>
    <property type="match status" value="1"/>
</dbReference>
<evidence type="ECO:0000256" key="3">
    <source>
        <dbReference type="ARBA" id="ARBA00082904"/>
    </source>
</evidence>
<keyword evidence="7" id="KW-1185">Reference proteome</keyword>
<comment type="catalytic activity">
    <reaction evidence="2">
        <text>L-lysyl-[protein] + 2-oxoglutarate + O2 = 4-hydroxy-L-lysyl-[protein] + succinate + CO2</text>
        <dbReference type="Rhea" id="RHEA:57156"/>
        <dbReference type="Rhea" id="RHEA-COMP:9752"/>
        <dbReference type="Rhea" id="RHEA-COMP:15084"/>
        <dbReference type="ChEBI" id="CHEBI:15379"/>
        <dbReference type="ChEBI" id="CHEBI:16526"/>
        <dbReference type="ChEBI" id="CHEBI:16810"/>
        <dbReference type="ChEBI" id="CHEBI:29969"/>
        <dbReference type="ChEBI" id="CHEBI:30031"/>
        <dbReference type="ChEBI" id="CHEBI:141495"/>
    </reaction>
</comment>
<dbReference type="Proteomes" id="UP001497623">
    <property type="component" value="Unassembled WGS sequence"/>
</dbReference>
<evidence type="ECO:0000256" key="4">
    <source>
        <dbReference type="SAM" id="MobiDB-lite"/>
    </source>
</evidence>
<evidence type="ECO:0000313" key="6">
    <source>
        <dbReference type="EMBL" id="CAL4067628.1"/>
    </source>
</evidence>
<dbReference type="InterPro" id="IPR050910">
    <property type="entry name" value="JMJD6_ArgDemeth/LysHydrox"/>
</dbReference>
<dbReference type="SUPFAM" id="SSF51197">
    <property type="entry name" value="Clavaminate synthase-like"/>
    <property type="match status" value="1"/>
</dbReference>
<dbReference type="GO" id="GO:0043565">
    <property type="term" value="F:sequence-specific DNA binding"/>
    <property type="evidence" value="ECO:0007669"/>
    <property type="project" value="TreeGrafter"/>
</dbReference>
<dbReference type="GO" id="GO:0005737">
    <property type="term" value="C:cytoplasm"/>
    <property type="evidence" value="ECO:0007669"/>
    <property type="project" value="TreeGrafter"/>
</dbReference>
<dbReference type="GO" id="GO:0045905">
    <property type="term" value="P:positive regulation of translational termination"/>
    <property type="evidence" value="ECO:0007669"/>
    <property type="project" value="TreeGrafter"/>
</dbReference>
<comment type="similarity">
    <text evidence="1">Belongs to the JMJD6 family.</text>
</comment>
<dbReference type="GO" id="GO:0005634">
    <property type="term" value="C:nucleus"/>
    <property type="evidence" value="ECO:0007669"/>
    <property type="project" value="TreeGrafter"/>
</dbReference>
<feature type="domain" description="JmjC" evidence="5">
    <location>
        <begin position="132"/>
        <end position="228"/>
    </location>
</feature>
<dbReference type="Gene3D" id="2.60.120.650">
    <property type="entry name" value="Cupin"/>
    <property type="match status" value="1"/>
</dbReference>
<dbReference type="InterPro" id="IPR003347">
    <property type="entry name" value="JmjC_dom"/>
</dbReference>
<feature type="non-terminal residue" evidence="6">
    <location>
        <position position="1"/>
    </location>
</feature>
<dbReference type="PANTHER" id="PTHR12480">
    <property type="entry name" value="ARGININE DEMETHYLASE AND LYSYL-HYDROXYLASE JMJD"/>
    <property type="match status" value="1"/>
</dbReference>
<dbReference type="EMBL" id="CAXKWB010002768">
    <property type="protein sequence ID" value="CAL4067628.1"/>
    <property type="molecule type" value="Genomic_DNA"/>
</dbReference>